<dbReference type="AlphaFoldDB" id="N1MLD7"/>
<keyword evidence="2" id="KW-1185">Reference proteome</keyword>
<protein>
    <submittedName>
        <fullName evidence="1">Uncharacterized protein</fullName>
    </submittedName>
</protein>
<reference evidence="1 2" key="1">
    <citation type="submission" date="2013-03" db="EMBL/GenBank/DDBJ databases">
        <authorList>
            <person name="Le V."/>
        </authorList>
    </citation>
    <scope>NUCLEOTIDE SEQUENCE [LARGE SCALE GENOMIC DNA]</scope>
    <source>
        <strain evidence="1 2">BiD32</strain>
    </source>
</reference>
<proteinExistence type="predicted"/>
<accession>N1MLD7</accession>
<sequence length="72" mass="7857">MPPQSVHPVGPYFRQILPLWDSTVAPDGKFAVKMVPINAPSAALPAKRPTRQCNCPLVLRPNHCYLPAATPL</sequence>
<dbReference type="EMBL" id="CAVK010000025">
    <property type="protein sequence ID" value="CCW16248.1"/>
    <property type="molecule type" value="Genomic_DNA"/>
</dbReference>
<name>N1MLD7_9SPHN</name>
<dbReference type="Proteomes" id="UP000013201">
    <property type="component" value="Unassembled WGS sequence"/>
</dbReference>
<reference evidence="2" key="2">
    <citation type="submission" date="2013-04" db="EMBL/GenBank/DDBJ databases">
        <title>Bisphenol A degrading Sphingobium sp. strain BiD32.</title>
        <authorList>
            <person name="Nielsen J.L."/>
            <person name="Zhou N.A."/>
            <person name="Kjeldal H."/>
        </authorList>
    </citation>
    <scope>NUCLEOTIDE SEQUENCE [LARGE SCALE GENOMIC DNA]</scope>
    <source>
        <strain evidence="2">BiD32</strain>
    </source>
</reference>
<evidence type="ECO:0000313" key="2">
    <source>
        <dbReference type="Proteomes" id="UP000013201"/>
    </source>
</evidence>
<comment type="caution">
    <text evidence="1">The sequence shown here is derived from an EMBL/GenBank/DDBJ whole genome shotgun (WGS) entry which is preliminary data.</text>
</comment>
<evidence type="ECO:0000313" key="1">
    <source>
        <dbReference type="EMBL" id="CCW16248.1"/>
    </source>
</evidence>
<organism evidence="1 2">
    <name type="scientific">Sphingobium indicum BiD32</name>
    <dbReference type="NCBI Taxonomy" id="1301087"/>
    <lineage>
        <taxon>Bacteria</taxon>
        <taxon>Pseudomonadati</taxon>
        <taxon>Pseudomonadota</taxon>
        <taxon>Alphaproteobacteria</taxon>
        <taxon>Sphingomonadales</taxon>
        <taxon>Sphingomonadaceae</taxon>
        <taxon>Sphingobium</taxon>
    </lineage>
</organism>
<gene>
    <name evidence="1" type="ORF">EBBID32_5800</name>
</gene>